<sequence length="877" mass="100396">MKITSHKRRKTKKKFFSPLKKTFLVFLLLGFPIFFIYLHEIKTYIWKMAENRGHFWIRKVTLSSQLKQFPKLLKRMKFNNISRVYIDIKFEHLKKLHAKRQQALSEGILTQKEDDFVPAKMRFGERQVKCKLRLKGDWVDHLQGKKWSFRIHIKNGDQLFGLRRFSVHHPQTRVYQGELLFHETLRMFGVLALKYFFVDVTINGDSIGIMAVEEHFSKELLERNGRKEGVIIRFDESLFWKSLKYKDAEKLAFDSYLNADIDAFQSTKLQKSKRLTREYATAVGLLEGFREGKISSSEVFDAKLLGRYLAVCKFFGADHAVRWHNQRFYFNSLTMKLEPIGFDANIHFDLDIHARNSIRLMREPIVREMLKDPNVYNVFQATLNKLINDAKSGTLTAHLKKIEKPSLQIMQKEFIFLESFPEDCVKKMAQQVFTTNVQLLPIHIRAGTIENKNTGSLHIKNTVPYEVEILQIYWINKSGKTLKLETSEKLELPLVLSKTKLRTQPKSQIINYKALPPKSGYWLEIKSKIKGPSKVTTTRVKKTFPVLFQNPMPTDRLSNQLAKHSFLSVSGSNTINVKSGKWQVKDSIIIPKGYKLFISGDTTLQFSENGSMVVFGTTIFKGTAQNPIIFEGIAKSKRAGTWQGIATYNSETRCEWSHVIVNNTTGMNWPQWKLTGGVTFYKSDVDLSHCVFDGNRGEDALNIIHSNFKLEQIQIKNTIYDAFDGDFTTGQIENCLFQEIGSSGSGDGVDVSGSKIQVSNSKFIGVKDKAISVGEKSFLQAREVVIENCGIAAASKDNSILEINDSKIENVSTALMAYIKKAEYGPTKLIAKKVRITNSKKITQVQHGSYLEIDGEQVSAENLNVKKLYENAKKQDQ</sequence>
<dbReference type="InterPro" id="IPR011050">
    <property type="entry name" value="Pectin_lyase_fold/virulence"/>
</dbReference>
<dbReference type="SUPFAM" id="SSF51126">
    <property type="entry name" value="Pectin lyase-like"/>
    <property type="match status" value="1"/>
</dbReference>
<keyword evidence="1" id="KW-0812">Transmembrane</keyword>
<keyword evidence="1" id="KW-0472">Membrane</keyword>
<evidence type="ECO:0000256" key="1">
    <source>
        <dbReference type="SAM" id="Phobius"/>
    </source>
</evidence>
<name>A0A5S9IQM9_UABAM</name>
<dbReference type="RefSeq" id="WP_151969023.1">
    <property type="nucleotide sequence ID" value="NZ_AP019860.1"/>
</dbReference>
<dbReference type="Proteomes" id="UP000326354">
    <property type="component" value="Chromosome"/>
</dbReference>
<accession>A0A5S9IQM9</accession>
<dbReference type="OrthoDB" id="258535at2"/>
<protein>
    <recommendedName>
        <fullName evidence="4">Right handed beta helix domain-containing protein</fullName>
    </recommendedName>
</protein>
<dbReference type="InterPro" id="IPR012334">
    <property type="entry name" value="Pectin_lyas_fold"/>
</dbReference>
<evidence type="ECO:0000313" key="2">
    <source>
        <dbReference type="EMBL" id="BBM84895.1"/>
    </source>
</evidence>
<reference evidence="2 3" key="1">
    <citation type="submission" date="2019-08" db="EMBL/GenBank/DDBJ databases">
        <title>Complete genome sequence of Candidatus Uab amorphum.</title>
        <authorList>
            <person name="Shiratori T."/>
            <person name="Suzuki S."/>
            <person name="Kakizawa Y."/>
            <person name="Ishida K."/>
        </authorList>
    </citation>
    <scope>NUCLEOTIDE SEQUENCE [LARGE SCALE GENOMIC DNA]</scope>
    <source>
        <strain evidence="2 3">SRT547</strain>
    </source>
</reference>
<gene>
    <name evidence="2" type="ORF">UABAM_03256</name>
</gene>
<dbReference type="Pfam" id="PF08757">
    <property type="entry name" value="CotH"/>
    <property type="match status" value="1"/>
</dbReference>
<evidence type="ECO:0000313" key="3">
    <source>
        <dbReference type="Proteomes" id="UP000326354"/>
    </source>
</evidence>
<dbReference type="Gene3D" id="2.160.20.10">
    <property type="entry name" value="Single-stranded right-handed beta-helix, Pectin lyase-like"/>
    <property type="match status" value="1"/>
</dbReference>
<keyword evidence="1" id="KW-1133">Transmembrane helix</keyword>
<evidence type="ECO:0008006" key="4">
    <source>
        <dbReference type="Google" id="ProtNLM"/>
    </source>
</evidence>
<dbReference type="EMBL" id="AP019860">
    <property type="protein sequence ID" value="BBM84895.1"/>
    <property type="molecule type" value="Genomic_DNA"/>
</dbReference>
<dbReference type="InterPro" id="IPR014867">
    <property type="entry name" value="Spore_coat_CotH_CotH2/3/7"/>
</dbReference>
<keyword evidence="3" id="KW-1185">Reference proteome</keyword>
<dbReference type="AlphaFoldDB" id="A0A5S9IQM9"/>
<dbReference type="KEGG" id="uam:UABAM_03256"/>
<organism evidence="2 3">
    <name type="scientific">Uabimicrobium amorphum</name>
    <dbReference type="NCBI Taxonomy" id="2596890"/>
    <lineage>
        <taxon>Bacteria</taxon>
        <taxon>Pseudomonadati</taxon>
        <taxon>Planctomycetota</taxon>
        <taxon>Candidatus Uabimicrobiia</taxon>
        <taxon>Candidatus Uabimicrobiales</taxon>
        <taxon>Candidatus Uabimicrobiaceae</taxon>
        <taxon>Candidatus Uabimicrobium</taxon>
    </lineage>
</organism>
<feature type="transmembrane region" description="Helical" evidence="1">
    <location>
        <begin position="21"/>
        <end position="38"/>
    </location>
</feature>
<proteinExistence type="predicted"/>